<evidence type="ECO:0000313" key="3">
    <source>
        <dbReference type="EMBL" id="KXS21185.1"/>
    </source>
</evidence>
<dbReference type="SUPFAM" id="SSF53474">
    <property type="entry name" value="alpha/beta-Hydrolases"/>
    <property type="match status" value="1"/>
</dbReference>
<dbReference type="InterPro" id="IPR050300">
    <property type="entry name" value="GDXG_lipolytic_enzyme"/>
</dbReference>
<dbReference type="InterPro" id="IPR013094">
    <property type="entry name" value="AB_hydrolase_3"/>
</dbReference>
<feature type="domain" description="Alpha/beta hydrolase fold-3" evidence="2">
    <location>
        <begin position="137"/>
        <end position="330"/>
    </location>
</feature>
<accession>A0A139AXK4</accession>
<dbReference type="PANTHER" id="PTHR48081">
    <property type="entry name" value="AB HYDROLASE SUPERFAMILY PROTEIN C4A8.06C"/>
    <property type="match status" value="1"/>
</dbReference>
<name>A0A139AXK4_GONPJ</name>
<dbReference type="Pfam" id="PF07859">
    <property type="entry name" value="Abhydrolase_3"/>
    <property type="match status" value="1"/>
</dbReference>
<dbReference type="PANTHER" id="PTHR48081:SF8">
    <property type="entry name" value="ALPHA_BETA HYDROLASE FOLD-3 DOMAIN-CONTAINING PROTEIN-RELATED"/>
    <property type="match status" value="1"/>
</dbReference>
<dbReference type="Proteomes" id="UP000070544">
    <property type="component" value="Unassembled WGS sequence"/>
</dbReference>
<organism evidence="3 4">
    <name type="scientific">Gonapodya prolifera (strain JEL478)</name>
    <name type="common">Monoblepharis prolifera</name>
    <dbReference type="NCBI Taxonomy" id="1344416"/>
    <lineage>
        <taxon>Eukaryota</taxon>
        <taxon>Fungi</taxon>
        <taxon>Fungi incertae sedis</taxon>
        <taxon>Chytridiomycota</taxon>
        <taxon>Chytridiomycota incertae sedis</taxon>
        <taxon>Monoblepharidomycetes</taxon>
        <taxon>Monoblepharidales</taxon>
        <taxon>Gonapodyaceae</taxon>
        <taxon>Gonapodya</taxon>
    </lineage>
</organism>
<evidence type="ECO:0000313" key="4">
    <source>
        <dbReference type="Proteomes" id="UP000070544"/>
    </source>
</evidence>
<dbReference type="STRING" id="1344416.A0A139AXK4"/>
<dbReference type="GO" id="GO:0016787">
    <property type="term" value="F:hydrolase activity"/>
    <property type="evidence" value="ECO:0007669"/>
    <property type="project" value="UniProtKB-KW"/>
</dbReference>
<protein>
    <submittedName>
        <fullName evidence="3">Alpha/beta-hydrolase</fullName>
    </submittedName>
</protein>
<gene>
    <name evidence="3" type="ORF">M427DRAFT_51445</name>
</gene>
<proteinExistence type="predicted"/>
<keyword evidence="1 3" id="KW-0378">Hydrolase</keyword>
<dbReference type="EMBL" id="KQ965733">
    <property type="protein sequence ID" value="KXS21185.1"/>
    <property type="molecule type" value="Genomic_DNA"/>
</dbReference>
<evidence type="ECO:0000259" key="2">
    <source>
        <dbReference type="Pfam" id="PF07859"/>
    </source>
</evidence>
<sequence length="465" mass="51139">MQVAADLTRLSFYALYLTGAYYTVGPSKPAPRKWPLSRYLTANLVRYLLTLGQHRAPTYIRTLQESPQRNAVIDKATPADFVVTTAKIPRLGASGGVDMTDLGWSKEENDEGGDIGGEWVRRQEDVDRTDWTKKRVVLVVHGGGFTMGSGKGNRLMSVEFVQRLDAVVLAIDYRLSPEYAFPAALQDVISSYFHLLNDHHIPAGNITFAGDSAGANLIMGALYWLRDKKAAPMPACATLFSAPMDREGSTGSHFVNFATDTLPFGSFVKSTKPGHRMFVYSKDTMLTHPYVSPMSYTLTHPGSSALPALPPIMNVVGGLERYCDDGLVFGLKMGKELDELKANGLMSEEDVGKWIYTCDVFEGEFHVFQQFFPKDPKSISSYARIANFVLSQTAHCGVPSHHTDSVTQPKQGVSFFVIDHPNIVELSDVQARERVMKGFDQMADMGFAWVGGGVGSIARTVDRIG</sequence>
<keyword evidence="4" id="KW-1185">Reference proteome</keyword>
<dbReference type="OrthoDB" id="408631at2759"/>
<reference evidence="3 4" key="1">
    <citation type="journal article" date="2015" name="Genome Biol. Evol.">
        <title>Phylogenomic analyses indicate that early fungi evolved digesting cell walls of algal ancestors of land plants.</title>
        <authorList>
            <person name="Chang Y."/>
            <person name="Wang S."/>
            <person name="Sekimoto S."/>
            <person name="Aerts A.L."/>
            <person name="Choi C."/>
            <person name="Clum A."/>
            <person name="LaButti K.M."/>
            <person name="Lindquist E.A."/>
            <person name="Yee Ngan C."/>
            <person name="Ohm R.A."/>
            <person name="Salamov A.A."/>
            <person name="Grigoriev I.V."/>
            <person name="Spatafora J.W."/>
            <person name="Berbee M.L."/>
        </authorList>
    </citation>
    <scope>NUCLEOTIDE SEQUENCE [LARGE SCALE GENOMIC DNA]</scope>
    <source>
        <strain evidence="3 4">JEL478</strain>
    </source>
</reference>
<evidence type="ECO:0000256" key="1">
    <source>
        <dbReference type="ARBA" id="ARBA00022801"/>
    </source>
</evidence>
<dbReference type="Gene3D" id="3.40.50.1820">
    <property type="entry name" value="alpha/beta hydrolase"/>
    <property type="match status" value="1"/>
</dbReference>
<dbReference type="InterPro" id="IPR029058">
    <property type="entry name" value="AB_hydrolase_fold"/>
</dbReference>
<dbReference type="AlphaFoldDB" id="A0A139AXK4"/>